<dbReference type="GO" id="GO:0005886">
    <property type="term" value="C:plasma membrane"/>
    <property type="evidence" value="ECO:0007669"/>
    <property type="project" value="UniProtKB-SubCell"/>
</dbReference>
<feature type="binding site" evidence="7">
    <location>
        <position position="197"/>
    </location>
    <ligand>
        <name>Zn(2+)</name>
        <dbReference type="ChEBI" id="CHEBI:29105"/>
    </ligand>
</feature>
<feature type="transmembrane region" description="Helical" evidence="8">
    <location>
        <begin position="85"/>
        <end position="102"/>
    </location>
</feature>
<dbReference type="PANTHER" id="PTHR20855:SF3">
    <property type="entry name" value="LD03007P"/>
    <property type="match status" value="1"/>
</dbReference>
<keyword evidence="5 8" id="KW-1133">Transmembrane helix</keyword>
<comment type="caution">
    <text evidence="9">The sequence shown here is derived from an EMBL/GenBank/DDBJ whole genome shotgun (WGS) entry which is preliminary data.</text>
</comment>
<dbReference type="InterPro" id="IPR005744">
    <property type="entry name" value="Hy-lIII"/>
</dbReference>
<dbReference type="GO" id="GO:0140911">
    <property type="term" value="F:pore-forming activity"/>
    <property type="evidence" value="ECO:0007669"/>
    <property type="project" value="InterPro"/>
</dbReference>
<keyword evidence="7" id="KW-0862">Zinc</keyword>
<keyword evidence="4 8" id="KW-0812">Transmembrane</keyword>
<evidence type="ECO:0000256" key="2">
    <source>
        <dbReference type="ARBA" id="ARBA00008488"/>
    </source>
</evidence>
<evidence type="ECO:0000256" key="7">
    <source>
        <dbReference type="PIRSR" id="PIRSR604254-1"/>
    </source>
</evidence>
<feature type="transmembrane region" description="Helical" evidence="8">
    <location>
        <begin position="192"/>
        <end position="215"/>
    </location>
</feature>
<feature type="transmembrane region" description="Helical" evidence="8">
    <location>
        <begin position="16"/>
        <end position="37"/>
    </location>
</feature>
<evidence type="ECO:0000313" key="10">
    <source>
        <dbReference type="Proteomes" id="UP000195305"/>
    </source>
</evidence>
<dbReference type="Proteomes" id="UP000195305">
    <property type="component" value="Unassembled WGS sequence"/>
</dbReference>
<dbReference type="OrthoDB" id="9813689at2"/>
<organism evidence="9 10">
    <name type="scientific">Massilimicrobiota timonensis</name>
    <dbReference type="NCBI Taxonomy" id="1776392"/>
    <lineage>
        <taxon>Bacteria</taxon>
        <taxon>Bacillati</taxon>
        <taxon>Bacillota</taxon>
        <taxon>Erysipelotrichia</taxon>
        <taxon>Erysipelotrichales</taxon>
        <taxon>Erysipelotrichaceae</taxon>
        <taxon>Massilimicrobiota</taxon>
    </lineage>
</organism>
<protein>
    <submittedName>
        <fullName evidence="9">Hemolysin</fullName>
    </submittedName>
</protein>
<dbReference type="EMBL" id="NFLJ01000054">
    <property type="protein sequence ID" value="OUQ31517.1"/>
    <property type="molecule type" value="Genomic_DNA"/>
</dbReference>
<keyword evidence="7" id="KW-0479">Metal-binding</keyword>
<feature type="binding site" evidence="7">
    <location>
        <position position="66"/>
    </location>
    <ligand>
        <name>Zn(2+)</name>
        <dbReference type="ChEBI" id="CHEBI:29105"/>
    </ligand>
</feature>
<dbReference type="Pfam" id="PF03006">
    <property type="entry name" value="HlyIII"/>
    <property type="match status" value="1"/>
</dbReference>
<evidence type="ECO:0000256" key="6">
    <source>
        <dbReference type="ARBA" id="ARBA00023136"/>
    </source>
</evidence>
<comment type="subcellular location">
    <subcellularLocation>
        <location evidence="1">Cell membrane</location>
        <topology evidence="1">Multi-pass membrane protein</topology>
    </subcellularLocation>
</comment>
<keyword evidence="3" id="KW-1003">Cell membrane</keyword>
<comment type="similarity">
    <text evidence="2">Belongs to the UPF0073 (Hly-III) family.</text>
</comment>
<evidence type="ECO:0000256" key="8">
    <source>
        <dbReference type="SAM" id="Phobius"/>
    </source>
</evidence>
<feature type="binding site" evidence="7">
    <location>
        <position position="193"/>
    </location>
    <ligand>
        <name>Zn(2+)</name>
        <dbReference type="ChEBI" id="CHEBI:29105"/>
    </ligand>
</feature>
<feature type="transmembrane region" description="Helical" evidence="8">
    <location>
        <begin position="134"/>
        <end position="151"/>
    </location>
</feature>
<proteinExistence type="inferred from homology"/>
<name>A0A1Y4SNQ9_9FIRM</name>
<evidence type="ECO:0000313" key="9">
    <source>
        <dbReference type="EMBL" id="OUQ31517.1"/>
    </source>
</evidence>
<dbReference type="NCBIfam" id="TIGR01065">
    <property type="entry name" value="hlyIII"/>
    <property type="match status" value="1"/>
</dbReference>
<evidence type="ECO:0000256" key="4">
    <source>
        <dbReference type="ARBA" id="ARBA00022692"/>
    </source>
</evidence>
<dbReference type="AlphaFoldDB" id="A0A1Y4SNQ9"/>
<dbReference type="RefSeq" id="WP_087360129.1">
    <property type="nucleotide sequence ID" value="NZ_NFLJ01000054.1"/>
</dbReference>
<evidence type="ECO:0000256" key="3">
    <source>
        <dbReference type="ARBA" id="ARBA00022475"/>
    </source>
</evidence>
<feature type="transmembrane region" description="Helical" evidence="8">
    <location>
        <begin position="157"/>
        <end position="180"/>
    </location>
</feature>
<dbReference type="GO" id="GO:0046872">
    <property type="term" value="F:metal ion binding"/>
    <property type="evidence" value="ECO:0007669"/>
    <property type="project" value="UniProtKB-KW"/>
</dbReference>
<accession>A0A1Y4SNQ9</accession>
<evidence type="ECO:0000256" key="5">
    <source>
        <dbReference type="ARBA" id="ARBA00022989"/>
    </source>
</evidence>
<sequence length="216" mass="24121">MNKLFQKAMDPISSETHFIGACLSLVGLLVMIVIGIQKETSPAILWAAIIFGLSLIALYSASSIYHFFSGHQKIKTILRKLDHSMIYVLIVGTYTPVVMACMPQPHAYYFLAVLWSVAIIGIILKICWLNAPRAIATAIYLILGWSILFDFQSFQGISLPCLILIACGGIAYSIGAFIYIFKKPNLTIHFGFHELFHIFVIMGSLFHYLAIVIFIL</sequence>
<reference evidence="9 10" key="1">
    <citation type="journal article" date="2018" name="BMC Genomics">
        <title>Whole genome sequencing and function prediction of 133 gut anaerobes isolated from chicken caecum in pure cultures.</title>
        <authorList>
            <person name="Medvecky M."/>
            <person name="Cejkova D."/>
            <person name="Polansky O."/>
            <person name="Karasova D."/>
            <person name="Kubasova T."/>
            <person name="Cizek A."/>
            <person name="Rychlik I."/>
        </authorList>
    </citation>
    <scope>NUCLEOTIDE SEQUENCE [LARGE SCALE GENOMIC DNA]</scope>
    <source>
        <strain evidence="9 10">An13</strain>
    </source>
</reference>
<evidence type="ECO:0000256" key="1">
    <source>
        <dbReference type="ARBA" id="ARBA00004651"/>
    </source>
</evidence>
<dbReference type="PANTHER" id="PTHR20855">
    <property type="entry name" value="ADIPOR/PROGESTIN RECEPTOR-RELATED"/>
    <property type="match status" value="1"/>
</dbReference>
<keyword evidence="6 8" id="KW-0472">Membrane</keyword>
<feature type="transmembrane region" description="Helical" evidence="8">
    <location>
        <begin position="108"/>
        <end position="127"/>
    </location>
</feature>
<gene>
    <name evidence="9" type="ORF">B5E75_13220</name>
</gene>
<keyword evidence="10" id="KW-1185">Reference proteome</keyword>
<feature type="transmembrane region" description="Helical" evidence="8">
    <location>
        <begin position="43"/>
        <end position="65"/>
    </location>
</feature>
<dbReference type="InterPro" id="IPR004254">
    <property type="entry name" value="AdipoR/HlyIII-related"/>
</dbReference>